<dbReference type="RefSeq" id="WP_176921556.1">
    <property type="nucleotide sequence ID" value="NZ_FNBE01000021.1"/>
</dbReference>
<dbReference type="Proteomes" id="UP000198967">
    <property type="component" value="Unassembled WGS sequence"/>
</dbReference>
<feature type="transmembrane region" description="Helical" evidence="2">
    <location>
        <begin position="7"/>
        <end position="29"/>
    </location>
</feature>
<reference evidence="3 4" key="1">
    <citation type="submission" date="2016-10" db="EMBL/GenBank/DDBJ databases">
        <authorList>
            <person name="de Groot N.N."/>
        </authorList>
    </citation>
    <scope>NUCLEOTIDE SEQUENCE [LARGE SCALE GENOMIC DNA]</scope>
    <source>
        <strain evidence="3 4">CGMCC 4.3143</strain>
    </source>
</reference>
<name>A0A1G8BM05_PSEOR</name>
<accession>A0A1G8BM05</accession>
<keyword evidence="2" id="KW-0812">Transmembrane</keyword>
<gene>
    <name evidence="3" type="ORF">SAMN05216377_12167</name>
</gene>
<evidence type="ECO:0000256" key="2">
    <source>
        <dbReference type="SAM" id="Phobius"/>
    </source>
</evidence>
<feature type="region of interest" description="Disordered" evidence="1">
    <location>
        <begin position="34"/>
        <end position="59"/>
    </location>
</feature>
<keyword evidence="2" id="KW-0472">Membrane</keyword>
<proteinExistence type="predicted"/>
<dbReference type="EMBL" id="FNBE01000021">
    <property type="protein sequence ID" value="SDH34133.1"/>
    <property type="molecule type" value="Genomic_DNA"/>
</dbReference>
<organism evidence="3 4">
    <name type="scientific">Pseudonocardia oroxyli</name>
    <dbReference type="NCBI Taxonomy" id="366584"/>
    <lineage>
        <taxon>Bacteria</taxon>
        <taxon>Bacillati</taxon>
        <taxon>Actinomycetota</taxon>
        <taxon>Actinomycetes</taxon>
        <taxon>Pseudonocardiales</taxon>
        <taxon>Pseudonocardiaceae</taxon>
        <taxon>Pseudonocardia</taxon>
    </lineage>
</organism>
<protein>
    <submittedName>
        <fullName evidence="3">Uncharacterized protein</fullName>
    </submittedName>
</protein>
<keyword evidence="2" id="KW-1133">Transmembrane helix</keyword>
<dbReference type="STRING" id="366584.SAMN05216377_12167"/>
<keyword evidence="4" id="KW-1185">Reference proteome</keyword>
<evidence type="ECO:0000313" key="3">
    <source>
        <dbReference type="EMBL" id="SDH34133.1"/>
    </source>
</evidence>
<evidence type="ECO:0000256" key="1">
    <source>
        <dbReference type="SAM" id="MobiDB-lite"/>
    </source>
</evidence>
<sequence length="100" mass="10276">MNILSDVVTVAGVSAGIVLLLALAVAPWLTELPAPRKRDLPTDAQGSLPRTETAEPQVALPAQGAARGTVAVREAQIVLPVQRTAVAIALPGQRAATHLS</sequence>
<evidence type="ECO:0000313" key="4">
    <source>
        <dbReference type="Proteomes" id="UP000198967"/>
    </source>
</evidence>
<dbReference type="AlphaFoldDB" id="A0A1G8BM05"/>